<dbReference type="RefSeq" id="WP_289978211.1">
    <property type="nucleotide sequence ID" value="NZ_JAURUE010000001.1"/>
</dbReference>
<evidence type="ECO:0000313" key="3">
    <source>
        <dbReference type="EMBL" id="MDP9612344.1"/>
    </source>
</evidence>
<keyword evidence="4" id="KW-1185">Reference proteome</keyword>
<gene>
    <name evidence="3" type="ORF">JOF35_004621</name>
</gene>
<reference evidence="3 4" key="1">
    <citation type="submission" date="2023-07" db="EMBL/GenBank/DDBJ databases">
        <title>Sequencing the genomes of 1000 actinobacteria strains.</title>
        <authorList>
            <person name="Klenk H.-P."/>
        </authorList>
    </citation>
    <scope>NUCLEOTIDE SEQUENCE [LARGE SCALE GENOMIC DNA]</scope>
    <source>
        <strain evidence="3 4">DSM 41600</strain>
    </source>
</reference>
<organism evidence="3 4">
    <name type="scientific">Streptomyces demainii</name>
    <dbReference type="NCBI Taxonomy" id="588122"/>
    <lineage>
        <taxon>Bacteria</taxon>
        <taxon>Bacillati</taxon>
        <taxon>Actinomycetota</taxon>
        <taxon>Actinomycetes</taxon>
        <taxon>Kitasatosporales</taxon>
        <taxon>Streptomycetaceae</taxon>
        <taxon>Streptomyces</taxon>
    </lineage>
</organism>
<dbReference type="CDD" id="cd08276">
    <property type="entry name" value="MDR7"/>
    <property type="match status" value="1"/>
</dbReference>
<dbReference type="InterPro" id="IPR052711">
    <property type="entry name" value="Zinc_ADH-like"/>
</dbReference>
<feature type="region of interest" description="Disordered" evidence="1">
    <location>
        <begin position="1"/>
        <end position="25"/>
    </location>
</feature>
<name>A0ABT9KV76_9ACTN</name>
<accession>A0ABT9KV76</accession>
<dbReference type="EMBL" id="JAURUE010000001">
    <property type="protein sequence ID" value="MDP9612344.1"/>
    <property type="molecule type" value="Genomic_DNA"/>
</dbReference>
<dbReference type="Gene3D" id="3.90.180.10">
    <property type="entry name" value="Medium-chain alcohol dehydrogenases, catalytic domain"/>
    <property type="match status" value="1"/>
</dbReference>
<dbReference type="Proteomes" id="UP001234880">
    <property type="component" value="Unassembled WGS sequence"/>
</dbReference>
<sequence>MRTFQVRAGDGLPGGGLVTPAERPVPSPSAGEVLVRVKASSLNARDLLIAAGRYSVEVPPGRIPLSDGSGVVEAVGDGVSRFRVGDRVVSTFHPTWLYGRFPAWGELHGTQRDGWLTEYIALDEQSLVAAPDHLSFEEAATLPCAALTAWSAVSGVGPGDALLVQGSGGVSVFALQFARLAGARVVATTSSGEKARRLTALGASDVVNYLSTPEWGARVRALTDGGADRVVEIGGAGTLSQSIDAVAYGGQIALVGNLASGSGMDITRFFRRAATLRSISVGSRSDFERMNKVIARHRLRPVIDRVFPFDEAPEAFSHFEKGSRVGKVVISH</sequence>
<dbReference type="SMART" id="SM00829">
    <property type="entry name" value="PKS_ER"/>
    <property type="match status" value="1"/>
</dbReference>
<dbReference type="PANTHER" id="PTHR45033">
    <property type="match status" value="1"/>
</dbReference>
<dbReference type="Pfam" id="PF08240">
    <property type="entry name" value="ADH_N"/>
    <property type="match status" value="1"/>
</dbReference>
<dbReference type="Pfam" id="PF00107">
    <property type="entry name" value="ADH_zinc_N"/>
    <property type="match status" value="1"/>
</dbReference>
<comment type="caution">
    <text evidence="3">The sequence shown here is derived from an EMBL/GenBank/DDBJ whole genome shotgun (WGS) entry which is preliminary data.</text>
</comment>
<dbReference type="SUPFAM" id="SSF51735">
    <property type="entry name" value="NAD(P)-binding Rossmann-fold domains"/>
    <property type="match status" value="1"/>
</dbReference>
<evidence type="ECO:0000256" key="1">
    <source>
        <dbReference type="SAM" id="MobiDB-lite"/>
    </source>
</evidence>
<dbReference type="InterPro" id="IPR013149">
    <property type="entry name" value="ADH-like_C"/>
</dbReference>
<dbReference type="PANTHER" id="PTHR45033:SF2">
    <property type="entry name" value="ZINC-TYPE ALCOHOL DEHYDROGENASE-LIKE PROTEIN C1773.06C"/>
    <property type="match status" value="1"/>
</dbReference>
<feature type="domain" description="Enoyl reductase (ER)" evidence="2">
    <location>
        <begin position="14"/>
        <end position="330"/>
    </location>
</feature>
<dbReference type="InterPro" id="IPR020843">
    <property type="entry name" value="ER"/>
</dbReference>
<dbReference type="InterPro" id="IPR011032">
    <property type="entry name" value="GroES-like_sf"/>
</dbReference>
<dbReference type="Gene3D" id="3.40.50.720">
    <property type="entry name" value="NAD(P)-binding Rossmann-like Domain"/>
    <property type="match status" value="1"/>
</dbReference>
<proteinExistence type="predicted"/>
<dbReference type="InterPro" id="IPR013154">
    <property type="entry name" value="ADH-like_N"/>
</dbReference>
<dbReference type="SUPFAM" id="SSF50129">
    <property type="entry name" value="GroES-like"/>
    <property type="match status" value="1"/>
</dbReference>
<evidence type="ECO:0000313" key="4">
    <source>
        <dbReference type="Proteomes" id="UP001234880"/>
    </source>
</evidence>
<evidence type="ECO:0000259" key="2">
    <source>
        <dbReference type="SMART" id="SM00829"/>
    </source>
</evidence>
<protein>
    <submittedName>
        <fullName evidence="3">NADPH:quinone reductase-like Zn-dependent oxidoreductase</fullName>
    </submittedName>
</protein>
<dbReference type="InterPro" id="IPR036291">
    <property type="entry name" value="NAD(P)-bd_dom_sf"/>
</dbReference>